<keyword evidence="3 8" id="KW-0812">Transmembrane</keyword>
<dbReference type="eggNOG" id="KOG1362">
    <property type="taxonomic scope" value="Eukaryota"/>
</dbReference>
<feature type="transmembrane region" description="Helical" evidence="8">
    <location>
        <begin position="496"/>
        <end position="516"/>
    </location>
</feature>
<feature type="compositionally biased region" description="Polar residues" evidence="7">
    <location>
        <begin position="53"/>
        <end position="75"/>
    </location>
</feature>
<feature type="transmembrane region" description="Helical" evidence="8">
    <location>
        <begin position="763"/>
        <end position="784"/>
    </location>
</feature>
<feature type="region of interest" description="Disordered" evidence="7">
    <location>
        <begin position="1"/>
        <end position="97"/>
    </location>
</feature>
<feature type="compositionally biased region" description="Basic and acidic residues" evidence="7">
    <location>
        <begin position="840"/>
        <end position="850"/>
    </location>
</feature>
<dbReference type="PANTHER" id="PTHR12385:SF14">
    <property type="entry name" value="CHOLINE TRANSPORTER-LIKE 2"/>
    <property type="match status" value="1"/>
</dbReference>
<dbReference type="EMBL" id="CP001329">
    <property type="protein sequence ID" value="ACO65954.1"/>
    <property type="molecule type" value="Genomic_DNA"/>
</dbReference>
<dbReference type="RefSeq" id="XP_002504696.1">
    <property type="nucleotide sequence ID" value="XM_002504650.1"/>
</dbReference>
<feature type="region of interest" description="Disordered" evidence="7">
    <location>
        <begin position="836"/>
        <end position="885"/>
    </location>
</feature>
<dbReference type="OrthoDB" id="420519at2759"/>
<dbReference type="InParanoid" id="C1ECS0"/>
<keyword evidence="4 8" id="KW-1133">Transmembrane helix</keyword>
<feature type="transmembrane region" description="Helical" evidence="8">
    <location>
        <begin position="169"/>
        <end position="187"/>
    </location>
</feature>
<dbReference type="Pfam" id="PF04515">
    <property type="entry name" value="Choline_transpo"/>
    <property type="match status" value="1"/>
</dbReference>
<keyword evidence="10" id="KW-1185">Reference proteome</keyword>
<gene>
    <name evidence="9" type="ORF">MICPUN_61518</name>
</gene>
<keyword evidence="6" id="KW-0325">Glycoprotein</keyword>
<feature type="compositionally biased region" description="Acidic residues" evidence="7">
    <location>
        <begin position="85"/>
        <end position="97"/>
    </location>
</feature>
<dbReference type="KEGG" id="mis:MICPUN_61518"/>
<proteinExistence type="inferred from homology"/>
<evidence type="ECO:0000256" key="4">
    <source>
        <dbReference type="ARBA" id="ARBA00022989"/>
    </source>
</evidence>
<feature type="transmembrane region" description="Helical" evidence="8">
    <location>
        <begin position="548"/>
        <end position="572"/>
    </location>
</feature>
<dbReference type="InterPro" id="IPR007603">
    <property type="entry name" value="Choline_transptr-like"/>
</dbReference>
<comment type="similarity">
    <text evidence="2">Belongs to the CTL (choline transporter-like) family.</text>
</comment>
<evidence type="ECO:0000256" key="7">
    <source>
        <dbReference type="SAM" id="MobiDB-lite"/>
    </source>
</evidence>
<name>C1ECS0_MICCC</name>
<feature type="transmembrane region" description="Helical" evidence="8">
    <location>
        <begin position="413"/>
        <end position="434"/>
    </location>
</feature>
<evidence type="ECO:0000256" key="8">
    <source>
        <dbReference type="SAM" id="Phobius"/>
    </source>
</evidence>
<evidence type="ECO:0000256" key="3">
    <source>
        <dbReference type="ARBA" id="ARBA00022692"/>
    </source>
</evidence>
<dbReference type="GeneID" id="8246236"/>
<evidence type="ECO:0000313" key="9">
    <source>
        <dbReference type="EMBL" id="ACO65954.1"/>
    </source>
</evidence>
<dbReference type="OMA" id="CQIALHG"/>
<dbReference type="PANTHER" id="PTHR12385">
    <property type="entry name" value="CHOLINE TRANSPORTER-LIKE (SLC FAMILY 44)"/>
    <property type="match status" value="1"/>
</dbReference>
<evidence type="ECO:0000256" key="2">
    <source>
        <dbReference type="ARBA" id="ARBA00007168"/>
    </source>
</evidence>
<evidence type="ECO:0000256" key="1">
    <source>
        <dbReference type="ARBA" id="ARBA00004141"/>
    </source>
</evidence>
<sequence length="885" mass="96722">MSRRGGAVTPAESWQEGASFGTPPTNTPSYVARSEPSRASRLTGRNLDGDFASQANSHSSGPGSKKTQSVTSSKRNVPKKKVAWEDDSSDESPDEWEFAERGPLAKLRLKNQGETAKERAALGFYVDEAEYGDEYDFSDVAMWKKPIGNDPDFIGPESYPRRMRDSHGYYIWFVMFFASMVVGWNGIGNGKPEHLWHLRDHAGNLCGLGEMKQQPHLWHPFAHDDPSSTEMHPGVGVCVDKCPHAGDWVCVKDSAQDEGKKRGSGRRLLGLFAAVEGSWVHGSMIDKGRTTAIYGHKSPRRALRSVHQSAREEVTGESPTLTTNRMLLPTRITRGRALLSNATKAKPNATACENGAWTAVYLDYAPTFNACVPAVDQSNSTHSPAAKDRAIKEAHAVVDTPERTFSNLLSDVYIARWCILVAVVITTLISYGMLMALENGAAAFTALAFTSAIILQLVIAAALGAQAIGQDAPVVGTAVITNVDTRMGPASVITTWILPVIGACFAASAAGMIWYYVTSKKSLALATLFLDQSSVVLQLTGLNFSIPLLTFVPLCGVTAWLASGVLSLSAMASEWHHSGDPDAEGWHWVYRGATVFHAWFCLWCLSFFVFFVRFIVSSHVNTWYWAREPREEALLDTSLSWAVGRCLSYHAGSLALLGVYTAAYAPLRAYVRLKNWIMRRKPSPDSNALMFRGGAVCQIALHGTSLRRGASWQLHLKMRNDEVVRQCLGAAGSALLAGLITAASISAVITTCLTHVMPDADEVNVGLVPAAVSAAMSAAIYVTFFTSYAEAIETILQCFCEDMERNDGTPLRQYYMPESLKKLIFEEVKGQVMPSETDADDKFELEMKEARKTRREAKRERRRVRESQAGSQSGGGASSMSGSYT</sequence>
<evidence type="ECO:0000256" key="5">
    <source>
        <dbReference type="ARBA" id="ARBA00023136"/>
    </source>
</evidence>
<accession>C1ECS0</accession>
<feature type="transmembrane region" description="Helical" evidence="8">
    <location>
        <begin position="593"/>
        <end position="616"/>
    </location>
</feature>
<keyword evidence="5 8" id="KW-0472">Membrane</keyword>
<feature type="transmembrane region" description="Helical" evidence="8">
    <location>
        <begin position="727"/>
        <end position="757"/>
    </location>
</feature>
<comment type="subcellular location">
    <subcellularLocation>
        <location evidence="1">Membrane</location>
        <topology evidence="1">Multi-pass membrane protein</topology>
    </subcellularLocation>
</comment>
<feature type="compositionally biased region" description="Basic and acidic residues" evidence="7">
    <location>
        <begin position="857"/>
        <end position="866"/>
    </location>
</feature>
<dbReference type="GO" id="GO:0016020">
    <property type="term" value="C:membrane"/>
    <property type="evidence" value="ECO:0007669"/>
    <property type="project" value="UniProtKB-SubCell"/>
</dbReference>
<feature type="transmembrane region" description="Helical" evidence="8">
    <location>
        <begin position="441"/>
        <end position="463"/>
    </location>
</feature>
<reference evidence="9 10" key="1">
    <citation type="journal article" date="2009" name="Science">
        <title>Green evolution and dynamic adaptations revealed by genomes of the marine picoeukaryotes Micromonas.</title>
        <authorList>
            <person name="Worden A.Z."/>
            <person name="Lee J.H."/>
            <person name="Mock T."/>
            <person name="Rouze P."/>
            <person name="Simmons M.P."/>
            <person name="Aerts A.L."/>
            <person name="Allen A.E."/>
            <person name="Cuvelier M.L."/>
            <person name="Derelle E."/>
            <person name="Everett M.V."/>
            <person name="Foulon E."/>
            <person name="Grimwood J."/>
            <person name="Gundlach H."/>
            <person name="Henrissat B."/>
            <person name="Napoli C."/>
            <person name="McDonald S.M."/>
            <person name="Parker M.S."/>
            <person name="Rombauts S."/>
            <person name="Salamov A."/>
            <person name="Von Dassow P."/>
            <person name="Badger J.H."/>
            <person name="Coutinho P.M."/>
            <person name="Demir E."/>
            <person name="Dubchak I."/>
            <person name="Gentemann C."/>
            <person name="Eikrem W."/>
            <person name="Gready J.E."/>
            <person name="John U."/>
            <person name="Lanier W."/>
            <person name="Lindquist E.A."/>
            <person name="Lucas S."/>
            <person name="Mayer K.F."/>
            <person name="Moreau H."/>
            <person name="Not F."/>
            <person name="Otillar R."/>
            <person name="Panaud O."/>
            <person name="Pangilinan J."/>
            <person name="Paulsen I."/>
            <person name="Piegu B."/>
            <person name="Poliakov A."/>
            <person name="Robbens S."/>
            <person name="Schmutz J."/>
            <person name="Toulza E."/>
            <person name="Wyss T."/>
            <person name="Zelensky A."/>
            <person name="Zhou K."/>
            <person name="Armbrust E.V."/>
            <person name="Bhattacharya D."/>
            <person name="Goodenough U.W."/>
            <person name="Van de Peer Y."/>
            <person name="Grigoriev I.V."/>
        </authorList>
    </citation>
    <scope>NUCLEOTIDE SEQUENCE [LARGE SCALE GENOMIC DNA]</scope>
    <source>
        <strain evidence="10">RCC299 / NOUM17</strain>
    </source>
</reference>
<dbReference type="AlphaFoldDB" id="C1ECS0"/>
<dbReference type="GO" id="GO:0022857">
    <property type="term" value="F:transmembrane transporter activity"/>
    <property type="evidence" value="ECO:0007669"/>
    <property type="project" value="InterPro"/>
</dbReference>
<organism evidence="9 10">
    <name type="scientific">Micromonas commoda (strain RCC299 / NOUM17 / CCMP2709)</name>
    <name type="common">Picoplanktonic green alga</name>
    <dbReference type="NCBI Taxonomy" id="296587"/>
    <lineage>
        <taxon>Eukaryota</taxon>
        <taxon>Viridiplantae</taxon>
        <taxon>Chlorophyta</taxon>
        <taxon>Mamiellophyceae</taxon>
        <taxon>Mamiellales</taxon>
        <taxon>Mamiellaceae</taxon>
        <taxon>Micromonas</taxon>
    </lineage>
</organism>
<evidence type="ECO:0000313" key="10">
    <source>
        <dbReference type="Proteomes" id="UP000002009"/>
    </source>
</evidence>
<protein>
    <submittedName>
        <fullName evidence="9">Choline transporter like family</fullName>
    </submittedName>
</protein>
<evidence type="ECO:0000256" key="6">
    <source>
        <dbReference type="ARBA" id="ARBA00023180"/>
    </source>
</evidence>
<dbReference type="Proteomes" id="UP000002009">
    <property type="component" value="Chromosome 9"/>
</dbReference>